<dbReference type="InterPro" id="IPR021955">
    <property type="entry name" value="DUF3572"/>
</dbReference>
<name>A0A5C4JP11_9HYPH</name>
<organism evidence="1 2">
    <name type="scientific">Martelella lutilitoris</name>
    <dbReference type="NCBI Taxonomy" id="2583532"/>
    <lineage>
        <taxon>Bacteria</taxon>
        <taxon>Pseudomonadati</taxon>
        <taxon>Pseudomonadota</taxon>
        <taxon>Alphaproteobacteria</taxon>
        <taxon>Hyphomicrobiales</taxon>
        <taxon>Aurantimonadaceae</taxon>
        <taxon>Martelella</taxon>
    </lineage>
</organism>
<gene>
    <name evidence="1" type="ORF">FF124_16060</name>
</gene>
<keyword evidence="2" id="KW-1185">Reference proteome</keyword>
<dbReference type="Proteomes" id="UP000307874">
    <property type="component" value="Unassembled WGS sequence"/>
</dbReference>
<comment type="caution">
    <text evidence="1">The sequence shown here is derived from an EMBL/GenBank/DDBJ whole genome shotgun (WGS) entry which is preliminary data.</text>
</comment>
<evidence type="ECO:0000313" key="2">
    <source>
        <dbReference type="Proteomes" id="UP000307874"/>
    </source>
</evidence>
<protein>
    <submittedName>
        <fullName evidence="1">DUF3572 family protein</fullName>
    </submittedName>
</protein>
<evidence type="ECO:0000313" key="1">
    <source>
        <dbReference type="EMBL" id="TNB47057.1"/>
    </source>
</evidence>
<reference evidence="1 2" key="1">
    <citation type="submission" date="2019-06" db="EMBL/GenBank/DDBJ databases">
        <title>Martelella lutilitoris sp. nov., isolated from a tidal mudflat.</title>
        <authorList>
            <person name="Kim Y.-J."/>
        </authorList>
    </citation>
    <scope>NUCLEOTIDE SEQUENCE [LARGE SCALE GENOMIC DNA]</scope>
    <source>
        <strain evidence="1 2">GH2-6</strain>
    </source>
</reference>
<proteinExistence type="predicted"/>
<dbReference type="AlphaFoldDB" id="A0A5C4JP11"/>
<sequence>MQHFQKEPQKPTSEEDLAIAILVWLSNEPEMLNRFCALSGVETGQLRALAEDPGFPRAMIGFIAGHEPTLMAFCNDNAIAPETVSRAWQRLEYGHGGDE</sequence>
<dbReference type="RefSeq" id="WP_138749493.1">
    <property type="nucleotide sequence ID" value="NZ_VCLB01000008.1"/>
</dbReference>
<dbReference type="Pfam" id="PF12096">
    <property type="entry name" value="DUF3572"/>
    <property type="match status" value="1"/>
</dbReference>
<dbReference type="EMBL" id="VCLB01000008">
    <property type="protein sequence ID" value="TNB47057.1"/>
    <property type="molecule type" value="Genomic_DNA"/>
</dbReference>
<accession>A0A5C4JP11</accession>
<dbReference type="OrthoDB" id="7356934at2"/>